<keyword evidence="1" id="KW-1133">Transmembrane helix</keyword>
<evidence type="ECO:0000256" key="1">
    <source>
        <dbReference type="SAM" id="Phobius"/>
    </source>
</evidence>
<keyword evidence="1" id="KW-0472">Membrane</keyword>
<accession>A0A382F309</accession>
<protein>
    <submittedName>
        <fullName evidence="2">Uncharacterized protein</fullName>
    </submittedName>
</protein>
<dbReference type="AlphaFoldDB" id="A0A382F309"/>
<sequence length="84" mass="9669">VTKNEIYTAIALITTILISVLWKEELKYRRNFISVKSSIELKTESPHDSINAVPTKGYLGEVKLDPKGWLKKHEKFIVFYSDDA</sequence>
<feature type="non-terminal residue" evidence="2">
    <location>
        <position position="1"/>
    </location>
</feature>
<name>A0A382F309_9ZZZZ</name>
<dbReference type="EMBL" id="UINC01047321">
    <property type="protein sequence ID" value="SVB56457.1"/>
    <property type="molecule type" value="Genomic_DNA"/>
</dbReference>
<feature type="transmembrane region" description="Helical" evidence="1">
    <location>
        <begin position="6"/>
        <end position="22"/>
    </location>
</feature>
<evidence type="ECO:0000313" key="2">
    <source>
        <dbReference type="EMBL" id="SVB56457.1"/>
    </source>
</evidence>
<proteinExistence type="predicted"/>
<organism evidence="2">
    <name type="scientific">marine metagenome</name>
    <dbReference type="NCBI Taxonomy" id="408172"/>
    <lineage>
        <taxon>unclassified sequences</taxon>
        <taxon>metagenomes</taxon>
        <taxon>ecological metagenomes</taxon>
    </lineage>
</organism>
<reference evidence="2" key="1">
    <citation type="submission" date="2018-05" db="EMBL/GenBank/DDBJ databases">
        <authorList>
            <person name="Lanie J.A."/>
            <person name="Ng W.-L."/>
            <person name="Kazmierczak K.M."/>
            <person name="Andrzejewski T.M."/>
            <person name="Davidsen T.M."/>
            <person name="Wayne K.J."/>
            <person name="Tettelin H."/>
            <person name="Glass J.I."/>
            <person name="Rusch D."/>
            <person name="Podicherti R."/>
            <person name="Tsui H.-C.T."/>
            <person name="Winkler M.E."/>
        </authorList>
    </citation>
    <scope>NUCLEOTIDE SEQUENCE</scope>
</reference>
<keyword evidence="1" id="KW-0812">Transmembrane</keyword>
<gene>
    <name evidence="2" type="ORF">METZ01_LOCUS209311</name>
</gene>